<evidence type="ECO:0000256" key="2">
    <source>
        <dbReference type="ARBA" id="ARBA00022679"/>
    </source>
</evidence>
<dbReference type="PANTHER" id="PTHR11712:SF336">
    <property type="entry name" value="3-OXOACYL-[ACYL-CARRIER-PROTEIN] SYNTHASE, MITOCHONDRIAL"/>
    <property type="match status" value="1"/>
</dbReference>
<dbReference type="Proteomes" id="UP000399805">
    <property type="component" value="Unassembled WGS sequence"/>
</dbReference>
<dbReference type="InterPro" id="IPR000794">
    <property type="entry name" value="Beta-ketoacyl_synthase"/>
</dbReference>
<feature type="region of interest" description="Disordered" evidence="4">
    <location>
        <begin position="31"/>
        <end position="53"/>
    </location>
</feature>
<dbReference type="InterPro" id="IPR014030">
    <property type="entry name" value="Ketoacyl_synth_N"/>
</dbReference>
<reference evidence="7 8" key="1">
    <citation type="submission" date="2019-09" db="EMBL/GenBank/DDBJ databases">
        <authorList>
            <person name="Leyn A S."/>
        </authorList>
    </citation>
    <scope>NUCLEOTIDE SEQUENCE [LARGE SCALE GENOMIC DNA]</scope>
    <source>
        <strain evidence="7">AA231_1</strain>
    </source>
</reference>
<dbReference type="GO" id="GO:0004315">
    <property type="term" value="F:3-oxoacyl-[acyl-carrier-protein] synthase activity"/>
    <property type="evidence" value="ECO:0007669"/>
    <property type="project" value="TreeGrafter"/>
</dbReference>
<evidence type="ECO:0000256" key="1">
    <source>
        <dbReference type="ARBA" id="ARBA00008467"/>
    </source>
</evidence>
<dbReference type="Pfam" id="PF00109">
    <property type="entry name" value="ketoacyl-synt"/>
    <property type="match status" value="1"/>
</dbReference>
<evidence type="ECO:0000259" key="5">
    <source>
        <dbReference type="Pfam" id="PF00109"/>
    </source>
</evidence>
<keyword evidence="8" id="KW-1185">Reference proteome</keyword>
<evidence type="ECO:0000259" key="6">
    <source>
        <dbReference type="Pfam" id="PF02801"/>
    </source>
</evidence>
<dbReference type="Gene3D" id="3.40.47.10">
    <property type="match status" value="1"/>
</dbReference>
<dbReference type="Pfam" id="PF02801">
    <property type="entry name" value="Ketoacyl-synt_C"/>
    <property type="match status" value="1"/>
</dbReference>
<dbReference type="SUPFAM" id="SSF53901">
    <property type="entry name" value="Thiolase-like"/>
    <property type="match status" value="2"/>
</dbReference>
<dbReference type="AlphaFoldDB" id="A0A6I8LY59"/>
<feature type="domain" description="Beta-ketoacyl synthase C-terminal" evidence="6">
    <location>
        <begin position="239"/>
        <end position="317"/>
    </location>
</feature>
<gene>
    <name evidence="7" type="ORF">AA23TX_07233</name>
</gene>
<dbReference type="InterPro" id="IPR016039">
    <property type="entry name" value="Thiolase-like"/>
</dbReference>
<comment type="similarity">
    <text evidence="1 3">Belongs to the thiolase-like superfamily. Beta-ketoacyl-ACP synthases family.</text>
</comment>
<protein>
    <submittedName>
        <fullName evidence="7">3-oxoacyl-[acyl-carrier-protein] synthase</fullName>
    </submittedName>
</protein>
<dbReference type="GO" id="GO:0006633">
    <property type="term" value="P:fatty acid biosynthetic process"/>
    <property type="evidence" value="ECO:0007669"/>
    <property type="project" value="TreeGrafter"/>
</dbReference>
<organism evidence="7 8">
    <name type="scientific">Amycolatopsis camponoti</name>
    <dbReference type="NCBI Taxonomy" id="2606593"/>
    <lineage>
        <taxon>Bacteria</taxon>
        <taxon>Bacillati</taxon>
        <taxon>Actinomycetota</taxon>
        <taxon>Actinomycetes</taxon>
        <taxon>Pseudonocardiales</taxon>
        <taxon>Pseudonocardiaceae</taxon>
        <taxon>Amycolatopsis</taxon>
    </lineage>
</organism>
<feature type="domain" description="Beta-ketoacyl synthase-like N-terminal" evidence="5">
    <location>
        <begin position="9"/>
        <end position="198"/>
    </location>
</feature>
<proteinExistence type="inferred from homology"/>
<dbReference type="PANTHER" id="PTHR11712">
    <property type="entry name" value="POLYKETIDE SYNTHASE-RELATED"/>
    <property type="match status" value="1"/>
</dbReference>
<name>A0A6I8LY59_9PSEU</name>
<evidence type="ECO:0000313" key="8">
    <source>
        <dbReference type="Proteomes" id="UP000399805"/>
    </source>
</evidence>
<sequence>MSATATGAVITAWSAVSPFGIDRKHFLDGLRTGEPARHTEPAEGGVPGERGHAVPDFDVREVLGRKGTRAMDRVTALAVTAVGQVFDAGAAPGGTGLVLATSGSTQSMMDFTRSSLLGDKPYHVDPARMPNTVMNCAAGRCAIWYGLNGPNVTLASGRVSGLSAFRYATRLIARGRADTVLVGGAEECSGDRSWLDFHSRDGEPAPRPLGEGACMVLLERAGSAAAGRPRVLAITSRVFAADDSRAALRDCVLAALDEAGVAPAAVDVVVPSGAGGRTGAQESEVLDTVFGAGRRLDVGALIGDTGAASACFGVAAALGEAETGARVAVVTSADADGSVACGVFRLAGDER</sequence>
<dbReference type="EMBL" id="CABVGP010000002">
    <property type="protein sequence ID" value="VVJ22222.1"/>
    <property type="molecule type" value="Genomic_DNA"/>
</dbReference>
<evidence type="ECO:0000313" key="7">
    <source>
        <dbReference type="EMBL" id="VVJ22222.1"/>
    </source>
</evidence>
<keyword evidence="2 3" id="KW-0808">Transferase</keyword>
<dbReference type="RefSeq" id="WP_155547005.1">
    <property type="nucleotide sequence ID" value="NZ_CABVGP010000002.1"/>
</dbReference>
<accession>A0A6I8LY59</accession>
<dbReference type="InterPro" id="IPR014031">
    <property type="entry name" value="Ketoacyl_synth_C"/>
</dbReference>
<evidence type="ECO:0000256" key="4">
    <source>
        <dbReference type="SAM" id="MobiDB-lite"/>
    </source>
</evidence>
<evidence type="ECO:0000256" key="3">
    <source>
        <dbReference type="RuleBase" id="RU003694"/>
    </source>
</evidence>